<dbReference type="Proteomes" id="UP000694422">
    <property type="component" value="Unplaced"/>
</dbReference>
<accession>A0A8C9P2Y5</accession>
<protein>
    <submittedName>
        <fullName evidence="2">Uncharacterized protein</fullName>
    </submittedName>
</protein>
<evidence type="ECO:0000256" key="1">
    <source>
        <dbReference type="SAM" id="Phobius"/>
    </source>
</evidence>
<evidence type="ECO:0000313" key="2">
    <source>
        <dbReference type="Ensembl" id="ENSSDAP00000002417.1"/>
    </source>
</evidence>
<proteinExistence type="predicted"/>
<keyword evidence="3" id="KW-1185">Reference proteome</keyword>
<sequence length="148" mass="16137">SLSSNWSLSLMELVSFSHGAGHSPGAGLSLMELSNRLSRFLQGNWTQEGERLTQELLSQIANLNGTHVEPLSVADFASWASSIFSYFKEWVGVGLFGAMLLCGLVLCLWMICCMRRTQQSDRVKVVQTLAALEAGASPQIWLASLAKS</sequence>
<keyword evidence="1" id="KW-1133">Transmembrane helix</keyword>
<organism evidence="2 3">
    <name type="scientific">Spermophilus dauricus</name>
    <name type="common">Daurian ground squirrel</name>
    <dbReference type="NCBI Taxonomy" id="99837"/>
    <lineage>
        <taxon>Eukaryota</taxon>
        <taxon>Metazoa</taxon>
        <taxon>Chordata</taxon>
        <taxon>Craniata</taxon>
        <taxon>Vertebrata</taxon>
        <taxon>Euteleostomi</taxon>
        <taxon>Mammalia</taxon>
        <taxon>Eutheria</taxon>
        <taxon>Euarchontoglires</taxon>
        <taxon>Glires</taxon>
        <taxon>Rodentia</taxon>
        <taxon>Sciuromorpha</taxon>
        <taxon>Sciuridae</taxon>
        <taxon>Xerinae</taxon>
        <taxon>Marmotini</taxon>
        <taxon>Spermophilus</taxon>
    </lineage>
</organism>
<evidence type="ECO:0000313" key="3">
    <source>
        <dbReference type="Proteomes" id="UP000694422"/>
    </source>
</evidence>
<keyword evidence="1" id="KW-0812">Transmembrane</keyword>
<name>A0A8C9P2Y5_SPEDA</name>
<dbReference type="Ensembl" id="ENSSDAT00000002797.1">
    <property type="protein sequence ID" value="ENSSDAP00000002417.1"/>
    <property type="gene ID" value="ENSSDAG00000002337.1"/>
</dbReference>
<dbReference type="PANTHER" id="PTHR37874">
    <property type="entry name" value="RIKEN CDNA 1500011B03 GENE-RELATED"/>
    <property type="match status" value="1"/>
</dbReference>
<keyword evidence="1" id="KW-0472">Membrane</keyword>
<dbReference type="PANTHER" id="PTHR37874:SF2">
    <property type="entry name" value="GENE 8113-RELATED"/>
    <property type="match status" value="1"/>
</dbReference>
<reference evidence="2" key="1">
    <citation type="submission" date="2025-08" db="UniProtKB">
        <authorList>
            <consortium name="Ensembl"/>
        </authorList>
    </citation>
    <scope>IDENTIFICATION</scope>
</reference>
<dbReference type="InterPro" id="IPR053368">
    <property type="entry name" value="Viral_Envelope_Glycoprotein"/>
</dbReference>
<reference evidence="2" key="2">
    <citation type="submission" date="2025-09" db="UniProtKB">
        <authorList>
            <consortium name="Ensembl"/>
        </authorList>
    </citation>
    <scope>IDENTIFICATION</scope>
</reference>
<feature type="transmembrane region" description="Helical" evidence="1">
    <location>
        <begin position="90"/>
        <end position="112"/>
    </location>
</feature>
<dbReference type="AlphaFoldDB" id="A0A8C9P2Y5"/>